<evidence type="ECO:0000256" key="1">
    <source>
        <dbReference type="ARBA" id="ARBA00023054"/>
    </source>
</evidence>
<gene>
    <name evidence="4" type="primary">LOC102211882</name>
</gene>
<feature type="region of interest" description="Disordered" evidence="2">
    <location>
        <begin position="261"/>
        <end position="322"/>
    </location>
</feature>
<accession>A0A9Y3RIW0</accession>
<sequence length="322" mass="34265">MSMFSFSGNKLPVGPFSVLMAQRMLNEGGQDGRSVLGMLEVQVERDPKTGATIVRSVAPVSTPAGAPKATTVFDDGRRSIHTISGSADQPSSKELGQILSVIDGVGMKVLLNEVTVTPTKTETVEASKGSEKKGLSLHTHPSTSKEDYRPFGGSRSDDLEVELSSEKCVVNVGNTDDKNTMAVRDTLEKVDIVENQMLEESPVTLVFLGYADATTDQSQSQEEQEGMITVERVIITEDGEEHVLGPEMPPPLYSPLDQVAEQGTGKESKDEAVQVIPSGGNGAGINVQAEEGDKESHNTSPPGITEGKGSSTHRSCRCCSVM</sequence>
<dbReference type="AlphaFoldDB" id="A0A9Y3RIW0"/>
<evidence type="ECO:0000256" key="2">
    <source>
        <dbReference type="SAM" id="MobiDB-lite"/>
    </source>
</evidence>
<protein>
    <submittedName>
        <fullName evidence="4">Palmdelphin-like isoform X1</fullName>
    </submittedName>
</protein>
<feature type="region of interest" description="Disordered" evidence="2">
    <location>
        <begin position="122"/>
        <end position="157"/>
    </location>
</feature>
<organism evidence="3 4">
    <name type="scientific">Pundamilia nyererei</name>
    <dbReference type="NCBI Taxonomy" id="303518"/>
    <lineage>
        <taxon>Eukaryota</taxon>
        <taxon>Metazoa</taxon>
        <taxon>Chordata</taxon>
        <taxon>Craniata</taxon>
        <taxon>Vertebrata</taxon>
        <taxon>Euteleostomi</taxon>
        <taxon>Actinopterygii</taxon>
        <taxon>Neopterygii</taxon>
        <taxon>Teleostei</taxon>
        <taxon>Neoteleostei</taxon>
        <taxon>Acanthomorphata</taxon>
        <taxon>Ovalentaria</taxon>
        <taxon>Cichlomorphae</taxon>
        <taxon>Cichliformes</taxon>
        <taxon>Cichlidae</taxon>
        <taxon>African cichlids</taxon>
        <taxon>Pseudocrenilabrinae</taxon>
        <taxon>Haplochromini</taxon>
        <taxon>Pundamilia</taxon>
    </lineage>
</organism>
<dbReference type="InterPro" id="IPR004965">
    <property type="entry name" value="Paralemmin"/>
</dbReference>
<dbReference type="Pfam" id="PF03285">
    <property type="entry name" value="Paralemmin"/>
    <property type="match status" value="1"/>
</dbReference>
<name>A0A9Y3RIW0_9CICH</name>
<evidence type="ECO:0000313" key="3">
    <source>
        <dbReference type="Proteomes" id="UP000695023"/>
    </source>
</evidence>
<keyword evidence="1" id="KW-0175">Coiled coil</keyword>
<dbReference type="GO" id="GO:0016020">
    <property type="term" value="C:membrane"/>
    <property type="evidence" value="ECO:0007669"/>
    <property type="project" value="InterPro"/>
</dbReference>
<dbReference type="RefSeq" id="XP_005738134.1">
    <property type="nucleotide sequence ID" value="XM_005738077.1"/>
</dbReference>
<dbReference type="GeneID" id="102211882"/>
<feature type="compositionally biased region" description="Polar residues" evidence="2">
    <location>
        <begin position="298"/>
        <end position="313"/>
    </location>
</feature>
<proteinExistence type="predicted"/>
<feature type="compositionally biased region" description="Basic and acidic residues" evidence="2">
    <location>
        <begin position="122"/>
        <end position="134"/>
    </location>
</feature>
<dbReference type="GO" id="GO:0008360">
    <property type="term" value="P:regulation of cell shape"/>
    <property type="evidence" value="ECO:0007669"/>
    <property type="project" value="InterPro"/>
</dbReference>
<keyword evidence="3" id="KW-1185">Reference proteome</keyword>
<dbReference type="Proteomes" id="UP000695023">
    <property type="component" value="Unplaced"/>
</dbReference>
<reference evidence="4" key="1">
    <citation type="submission" date="2025-08" db="UniProtKB">
        <authorList>
            <consortium name="RefSeq"/>
        </authorList>
    </citation>
    <scope>IDENTIFICATION</scope>
</reference>
<evidence type="ECO:0000313" key="4">
    <source>
        <dbReference type="RefSeq" id="XP_005738134.1"/>
    </source>
</evidence>